<feature type="compositionally biased region" description="Basic and acidic residues" evidence="1">
    <location>
        <begin position="476"/>
        <end position="491"/>
    </location>
</feature>
<protein>
    <submittedName>
        <fullName evidence="2">Pleiotropic drug resistance ABC transporter protein</fullName>
    </submittedName>
</protein>
<dbReference type="Proteomes" id="UP000620124">
    <property type="component" value="Unassembled WGS sequence"/>
</dbReference>
<keyword evidence="3" id="KW-1185">Reference proteome</keyword>
<evidence type="ECO:0000313" key="3">
    <source>
        <dbReference type="Proteomes" id="UP000620124"/>
    </source>
</evidence>
<gene>
    <name evidence="2" type="ORF">MVEN_00852200</name>
</gene>
<dbReference type="EMBL" id="JACAZI010000006">
    <property type="protein sequence ID" value="KAF7358049.1"/>
    <property type="molecule type" value="Genomic_DNA"/>
</dbReference>
<comment type="caution">
    <text evidence="2">The sequence shown here is derived from an EMBL/GenBank/DDBJ whole genome shotgun (WGS) entry which is preliminary data.</text>
</comment>
<evidence type="ECO:0000256" key="1">
    <source>
        <dbReference type="SAM" id="MobiDB-lite"/>
    </source>
</evidence>
<feature type="region of interest" description="Disordered" evidence="1">
    <location>
        <begin position="476"/>
        <end position="505"/>
    </location>
</feature>
<dbReference type="AlphaFoldDB" id="A0A8H6YFI8"/>
<organism evidence="2 3">
    <name type="scientific">Mycena venus</name>
    <dbReference type="NCBI Taxonomy" id="2733690"/>
    <lineage>
        <taxon>Eukaryota</taxon>
        <taxon>Fungi</taxon>
        <taxon>Dikarya</taxon>
        <taxon>Basidiomycota</taxon>
        <taxon>Agaricomycotina</taxon>
        <taxon>Agaricomycetes</taxon>
        <taxon>Agaricomycetidae</taxon>
        <taxon>Agaricales</taxon>
        <taxon>Marasmiineae</taxon>
        <taxon>Mycenaceae</taxon>
        <taxon>Mycena</taxon>
    </lineage>
</organism>
<name>A0A8H6YFI8_9AGAR</name>
<reference evidence="2" key="1">
    <citation type="submission" date="2020-05" db="EMBL/GenBank/DDBJ databases">
        <title>Mycena genomes resolve the evolution of fungal bioluminescence.</title>
        <authorList>
            <person name="Tsai I.J."/>
        </authorList>
    </citation>
    <scope>NUCLEOTIDE SEQUENCE</scope>
    <source>
        <strain evidence="2">CCC161011</strain>
    </source>
</reference>
<feature type="compositionally biased region" description="Low complexity" evidence="1">
    <location>
        <begin position="14"/>
        <end position="24"/>
    </location>
</feature>
<proteinExistence type="predicted"/>
<accession>A0A8H6YFI8</accession>
<evidence type="ECO:0000313" key="2">
    <source>
        <dbReference type="EMBL" id="KAF7358049.1"/>
    </source>
</evidence>
<sequence>MEQSNPAVPYGERSLASAASPSNSSMFSNATGFGIRESHFTSVQGDMIVYPPEPRPEQAPQIAAVHSESGNYSNQLLLQGRGFPLYVPGPQITLPEEYRRSGVAIGDVGTVTANGAFDFFFNIYLPGRPPINTNVPDDFVPLSSYAPMDVEHHEFDPGNYVSGPTVHEIRGDFSSAIAGGEFVFSCRAPNGAVLALPHGAHLIKLRNLECVRRYAAKHAESWYKYANEARGRGLVNGSLYLVTGWEKAKSWGMASFHDVSLQNEFQISFAPTMNADNGHRYRWQAPYCHHKHADPPRVDGTPPNQTTFIHAFTISLSEGIWGMLFGGVEISQLADSSTSADKSGGFVPFVSGSSSFIWSLFGRGAETGGENQGTGRALETGIISDAAPIPQVFHPSQLLHERLFRELPQAKVVITHDDDWCDILKDDMGINDPNFSNLQQAIFDRFAPMEEDGVVFLRPKSNESLVTANVPKGREIENKFTEDSSTEREHVAAAPQSSSATKEDKDTTLSDYAGIVGSAIGSAILPTLSGTTSVTHSYTPAISSSYGPVTSSILPAGTRVLYWDGAGQAVYGTIQQVASAPDGTLICSIKTDSGQSITLPAASVKNLV</sequence>
<feature type="region of interest" description="Disordered" evidence="1">
    <location>
        <begin position="1"/>
        <end position="24"/>
    </location>
</feature>
<dbReference type="OrthoDB" id="3222453at2759"/>